<dbReference type="GO" id="GO:0005524">
    <property type="term" value="F:ATP binding"/>
    <property type="evidence" value="ECO:0007669"/>
    <property type="project" value="UniProtKB-KW"/>
</dbReference>
<comment type="subcellular location">
    <subcellularLocation>
        <location evidence="1">Golgi apparatus membrane</location>
        <topology evidence="1">Single-pass type II membrane protein</topology>
    </subcellularLocation>
</comment>
<feature type="chain" id="PRO_5020673738" description="guanosine-diphosphatase" evidence="12">
    <location>
        <begin position="21"/>
        <end position="1295"/>
    </location>
</feature>
<dbReference type="GO" id="GO:0045134">
    <property type="term" value="F:UDP phosphatase activity"/>
    <property type="evidence" value="ECO:0007669"/>
    <property type="project" value="TreeGrafter"/>
</dbReference>
<evidence type="ECO:0000256" key="10">
    <source>
        <dbReference type="RuleBase" id="RU003833"/>
    </source>
</evidence>
<evidence type="ECO:0000256" key="12">
    <source>
        <dbReference type="SAM" id="SignalP"/>
    </source>
</evidence>
<dbReference type="GO" id="GO:0000139">
    <property type="term" value="C:Golgi membrane"/>
    <property type="evidence" value="ECO:0007669"/>
    <property type="project" value="UniProtKB-SubCell"/>
</dbReference>
<dbReference type="InterPro" id="IPR001547">
    <property type="entry name" value="Glyco_hydro_5"/>
</dbReference>
<gene>
    <name evidence="14" type="ORF">M231_01632</name>
</gene>
<evidence type="ECO:0000259" key="13">
    <source>
        <dbReference type="Pfam" id="PF00150"/>
    </source>
</evidence>
<dbReference type="VEuPathDB" id="FungiDB:TREMEDRAFT_61952"/>
<dbReference type="Pfam" id="PF01150">
    <property type="entry name" value="GDA1_CD39"/>
    <property type="match status" value="1"/>
</dbReference>
<comment type="caution">
    <text evidence="14">The sequence shown here is derived from an EMBL/GenBank/DDBJ whole genome shotgun (WGS) entry which is preliminary data.</text>
</comment>
<protein>
    <recommendedName>
        <fullName evidence="7">guanosine-diphosphatase</fullName>
        <ecNumber evidence="7">3.6.1.42</ecNumber>
    </recommendedName>
</protein>
<reference evidence="14 15" key="1">
    <citation type="submission" date="2016-06" db="EMBL/GenBank/DDBJ databases">
        <title>Evolution of pathogenesis and genome organization in the Tremellales.</title>
        <authorList>
            <person name="Cuomo C."/>
            <person name="Litvintseva A."/>
            <person name="Heitman J."/>
            <person name="Chen Y."/>
            <person name="Sun S."/>
            <person name="Springer D."/>
            <person name="Dromer F."/>
            <person name="Young S."/>
            <person name="Zeng Q."/>
            <person name="Chapman S."/>
            <person name="Gujja S."/>
            <person name="Saif S."/>
            <person name="Birren B."/>
        </authorList>
    </citation>
    <scope>NUCLEOTIDE SEQUENCE [LARGE SCALE GENOMIC DNA]</scope>
    <source>
        <strain evidence="14 15">ATCC 28783</strain>
    </source>
</reference>
<evidence type="ECO:0000256" key="9">
    <source>
        <dbReference type="PIRSR" id="PIRSR600407-2"/>
    </source>
</evidence>
<keyword evidence="4 10" id="KW-0378">Hydrolase</keyword>
<feature type="signal peptide" evidence="12">
    <location>
        <begin position="1"/>
        <end position="20"/>
    </location>
</feature>
<evidence type="ECO:0000256" key="1">
    <source>
        <dbReference type="ARBA" id="ARBA00004323"/>
    </source>
</evidence>
<evidence type="ECO:0000313" key="15">
    <source>
        <dbReference type="Proteomes" id="UP000289152"/>
    </source>
</evidence>
<dbReference type="GO" id="GO:0004382">
    <property type="term" value="F:GDP phosphatase activity"/>
    <property type="evidence" value="ECO:0007669"/>
    <property type="project" value="UniProtKB-EC"/>
</dbReference>
<dbReference type="Gene3D" id="3.30.420.150">
    <property type="entry name" value="Exopolyphosphatase. Domain 2"/>
    <property type="match status" value="1"/>
</dbReference>
<proteinExistence type="inferred from homology"/>
<dbReference type="Proteomes" id="UP000289152">
    <property type="component" value="Unassembled WGS sequence"/>
</dbReference>
<feature type="region of interest" description="Disordered" evidence="11">
    <location>
        <begin position="657"/>
        <end position="713"/>
    </location>
</feature>
<dbReference type="PANTHER" id="PTHR11782">
    <property type="entry name" value="ADENOSINE/GUANOSINE DIPHOSPHATASE"/>
    <property type="match status" value="1"/>
</dbReference>
<keyword evidence="9" id="KW-0547">Nucleotide-binding</keyword>
<feature type="compositionally biased region" description="Low complexity" evidence="11">
    <location>
        <begin position="684"/>
        <end position="695"/>
    </location>
</feature>
<dbReference type="GO" id="GO:0017111">
    <property type="term" value="F:ribonucleoside triphosphate phosphatase activity"/>
    <property type="evidence" value="ECO:0007669"/>
    <property type="project" value="TreeGrafter"/>
</dbReference>
<keyword evidence="5" id="KW-0326">Glycosidase</keyword>
<dbReference type="PROSITE" id="PS01238">
    <property type="entry name" value="GDA1_CD39_NTPASE"/>
    <property type="match status" value="1"/>
</dbReference>
<comment type="similarity">
    <text evidence="2">Belongs to the glycosyl hydrolase 5 (cellulase A) family.</text>
</comment>
<dbReference type="CDD" id="cd24040">
    <property type="entry name" value="ASKHA_NBD_GDA1"/>
    <property type="match status" value="1"/>
</dbReference>
<evidence type="ECO:0000256" key="3">
    <source>
        <dbReference type="ARBA" id="ARBA00009283"/>
    </source>
</evidence>
<evidence type="ECO:0000256" key="5">
    <source>
        <dbReference type="ARBA" id="ARBA00023295"/>
    </source>
</evidence>
<dbReference type="PROSITE" id="PS00659">
    <property type="entry name" value="GLYCOSYL_HYDROL_F5"/>
    <property type="match status" value="1"/>
</dbReference>
<dbReference type="EC" id="3.6.1.42" evidence="7"/>
<feature type="region of interest" description="Disordered" evidence="11">
    <location>
        <begin position="745"/>
        <end position="860"/>
    </location>
</feature>
<feature type="domain" description="Glycoside hydrolase family 5" evidence="13">
    <location>
        <begin position="126"/>
        <end position="436"/>
    </location>
</feature>
<evidence type="ECO:0000256" key="11">
    <source>
        <dbReference type="SAM" id="MobiDB-lite"/>
    </source>
</evidence>
<dbReference type="GO" id="GO:0000272">
    <property type="term" value="P:polysaccharide catabolic process"/>
    <property type="evidence" value="ECO:0007669"/>
    <property type="project" value="InterPro"/>
</dbReference>
<dbReference type="GO" id="GO:0009134">
    <property type="term" value="P:nucleoside diphosphate catabolic process"/>
    <property type="evidence" value="ECO:0007669"/>
    <property type="project" value="TreeGrafter"/>
</dbReference>
<keyword evidence="9" id="KW-0067">ATP-binding</keyword>
<evidence type="ECO:0000256" key="7">
    <source>
        <dbReference type="ARBA" id="ARBA00038903"/>
    </source>
</evidence>
<dbReference type="STRING" id="5217.A0A4Q1BSJ0"/>
<dbReference type="Gene3D" id="3.20.20.80">
    <property type="entry name" value="Glycosidases"/>
    <property type="match status" value="1"/>
</dbReference>
<dbReference type="InterPro" id="IPR000407">
    <property type="entry name" value="GDA1_CD39_NTPase"/>
</dbReference>
<comment type="similarity">
    <text evidence="3 10">Belongs to the GDA1/CD39 NTPase family.</text>
</comment>
<dbReference type="VEuPathDB" id="FungiDB:TREMEDRAFT_43808"/>
<name>A0A4Q1BSJ0_TREME</name>
<evidence type="ECO:0000256" key="8">
    <source>
        <dbReference type="PIRSR" id="PIRSR600407-1"/>
    </source>
</evidence>
<accession>A0A4Q1BSJ0</accession>
<dbReference type="InParanoid" id="A0A4Q1BSJ0"/>
<dbReference type="GO" id="GO:0006487">
    <property type="term" value="P:protein N-linked glycosylation"/>
    <property type="evidence" value="ECO:0007669"/>
    <property type="project" value="TreeGrafter"/>
</dbReference>
<dbReference type="OrthoDB" id="6372431at2759"/>
<organism evidence="14 15">
    <name type="scientific">Tremella mesenterica</name>
    <name type="common">Jelly fungus</name>
    <dbReference type="NCBI Taxonomy" id="5217"/>
    <lineage>
        <taxon>Eukaryota</taxon>
        <taxon>Fungi</taxon>
        <taxon>Dikarya</taxon>
        <taxon>Basidiomycota</taxon>
        <taxon>Agaricomycotina</taxon>
        <taxon>Tremellomycetes</taxon>
        <taxon>Tremellales</taxon>
        <taxon>Tremellaceae</taxon>
        <taxon>Tremella</taxon>
    </lineage>
</organism>
<feature type="compositionally biased region" description="Low complexity" evidence="11">
    <location>
        <begin position="660"/>
        <end position="677"/>
    </location>
</feature>
<feature type="active site" description="Proton acceptor" evidence="8">
    <location>
        <position position="996"/>
    </location>
</feature>
<dbReference type="Pfam" id="PF00150">
    <property type="entry name" value="Cellulase"/>
    <property type="match status" value="1"/>
</dbReference>
<sequence>MLADLFTFLGVLSYLHLILSSPLPSHRPPPPHPLALSTEPRRLFQNHGHNPNPPILPTFPGIISDYNTSSPSNITRRLPSITHVHDGIFYDENNNQRIFRGLAISYKTYPYLPDLKTFHPVLSFNKDDLRLFDKLNLNIIRLGISWSAAQPQKGSRGFNEHYLSQIKHLVIEAEKHGIYVLLDCHQDLFAEGFMGDGFPNWAITKDFNTLPFPLPMKPMIARYNESEKGPENMKYTDDWGWFYGSDSVTRAFWGLYTNYDGVQDEFIRFWSKIAETFKGMSNVIGYELINEPFIAARSTLNIPLSWILRDQTETYYLQPMYDAIISSIRRHDPSTLIFWEPVCGSGGSLGGGFTRVPGNDEGRSVLSFHSYGPNLVDGLFIHQAIEKAQKQVRRLGGGVMLTEWDVEASWGEERMRYVMELADESKLSWIGWQYKQFVKVAGSPSYGSLVDPNTGEYRSNLCQLFSRPYPSSVKGELISYNFDWDKRLLYVNMIPEKFAGEIVVSVTEETAWGWEGQWSVVSATRESGELQLKRVETEEEKDAIEKGLDRGEGRRDEVWWWIEQGWVEGSKRVIVRLGGSSVYNQVAFSSSAVLHSRSSHIPTPPSINQRFKNFKDSNAKSKLIAYSLGTGFRDPCMNPGIRPRPSVDTITHSHSQTVFSLTSPSTSPLSSLKSHTSQLRRRNPPNSSPNMFSSRKYSPLPTSSNQHRKRSGGGLPSWKRWIILGTVVLIVLGLGWTRYGGRSEYDGKNDLDWTEENTYTPDLDGTPQTMDDIDYSSPPFMPVDESGDDEDETFHALPIDTSPHDTEEDLEQPSNPHDPLSNEAQDATGAEEDFTEISDETTSTVASFETDPDPASTVHCTEAYSPEKPLVQYALTIDAGSTGSRIHVYKFHNCDPSPSLEYETFMSINPGLSAHARDPTAAAASLDPLMEEAMRVVPESLHHCSPVEVKATAGLRLLGEQESEAILEEVRNRLETNFPFAVGSEKAVEIMDGKDEGVYAWITANYLLGKIGEGSDSTDTLAVMDLGGASTQIVFEPKFPADSSQALVEGEHKYSLNFGGKEFTLYQHSYLGYGLMRARRSVHNLVAFTWSFGRGEVEWDALSEDIQVPNPCLSKGTSRRVELDPPGRTAVNVTMHGATGGFEACNRVVELVMAKDAICEVKPCSFNGVYQPSLLDTFPRGQLLALSYFTDRIKPLLDGSELTIAELTSMAKDVCAGPKTWAKRWGKNAVAMAELEDRPEYCLDLTFMNALLGLGYELTPDREMIVEKKLRDVELGWALGAGLALVEKASLTCTA</sequence>
<feature type="compositionally biased region" description="Acidic residues" evidence="11">
    <location>
        <begin position="829"/>
        <end position="839"/>
    </location>
</feature>
<dbReference type="Gene3D" id="3.30.420.40">
    <property type="match status" value="1"/>
</dbReference>
<dbReference type="GO" id="GO:0004553">
    <property type="term" value="F:hydrolase activity, hydrolyzing O-glycosyl compounds"/>
    <property type="evidence" value="ECO:0007669"/>
    <property type="project" value="InterPro"/>
</dbReference>
<keyword evidence="12" id="KW-0732">Signal</keyword>
<evidence type="ECO:0000256" key="4">
    <source>
        <dbReference type="ARBA" id="ARBA00022801"/>
    </source>
</evidence>
<dbReference type="EMBL" id="SDIL01000012">
    <property type="protein sequence ID" value="RXK41001.1"/>
    <property type="molecule type" value="Genomic_DNA"/>
</dbReference>
<dbReference type="PANTHER" id="PTHR11782:SF83">
    <property type="entry name" value="GUANOSINE-DIPHOSPHATASE"/>
    <property type="match status" value="1"/>
</dbReference>
<comment type="function">
    <text evidence="6">After transfer of sugars to endogenous macromolecular acceptors, the enzyme converts nucleoside diphosphates to nucleoside monophosphates which in turn exit the Golgi lumen in a coupled antiporter reaction, allowing entry of additional nucleotide sugar from the cytosol.</text>
</comment>
<keyword evidence="15" id="KW-1185">Reference proteome</keyword>
<evidence type="ECO:0000256" key="2">
    <source>
        <dbReference type="ARBA" id="ARBA00005641"/>
    </source>
</evidence>
<evidence type="ECO:0000313" key="14">
    <source>
        <dbReference type="EMBL" id="RXK41001.1"/>
    </source>
</evidence>
<evidence type="ECO:0000256" key="6">
    <source>
        <dbReference type="ARBA" id="ARBA00037742"/>
    </source>
</evidence>
<dbReference type="SUPFAM" id="SSF51445">
    <property type="entry name" value="(Trans)glycosidases"/>
    <property type="match status" value="1"/>
</dbReference>
<dbReference type="InterPro" id="IPR017853">
    <property type="entry name" value="GH"/>
</dbReference>
<feature type="binding site" evidence="9">
    <location>
        <begin position="1028"/>
        <end position="1032"/>
    </location>
    <ligand>
        <name>ATP</name>
        <dbReference type="ChEBI" id="CHEBI:30616"/>
    </ligand>
</feature>
<dbReference type="InterPro" id="IPR018087">
    <property type="entry name" value="Glyco_hydro_5_CS"/>
</dbReference>